<dbReference type="PANTHER" id="PTHR28181:SF1">
    <property type="entry name" value="COLD TOLERANCE PROTEIN 1"/>
    <property type="match status" value="1"/>
</dbReference>
<proteinExistence type="predicted"/>
<sequence>MIIAGRRTLAAVPSALCNHSIATRLLFVRPFSPLRLHPMASVPPIHLVLDWDGTTTHKDTLHFLGKICADHAANAPAATTWEEIVKAYLDDFSAHASSYTPAKSQRTTIAEEKAWLASLAAVESSSVKRVEDSGLFRGVTAAAVKAGAAQAIDSGEIILRDGWSSLLAYSQKTTILSVNWSATFIRECLRAAAANDPDAKAAVERVSIAANEIAGLQDSNGSSGLLNGRTEVSGEEAGAIRTSADKRANMPTPVKYGGEELVVYVGDSATDFEALLVADVGICIRDEEPSSGQKELAETLERVGVEQHRIKLLAEMPPADDSAVSVYWAKNLQEVALSLSSYS</sequence>
<dbReference type="InterPro" id="IPR023214">
    <property type="entry name" value="HAD_sf"/>
</dbReference>
<evidence type="ECO:0000313" key="1">
    <source>
        <dbReference type="EMBL" id="KAB2570316.1"/>
    </source>
</evidence>
<evidence type="ECO:0000313" key="2">
    <source>
        <dbReference type="EMBL" id="KAF9629920.1"/>
    </source>
</evidence>
<dbReference type="EMBL" id="VCHE01000142">
    <property type="protein sequence ID" value="KAB2570316.1"/>
    <property type="molecule type" value="Genomic_DNA"/>
</dbReference>
<organism evidence="1 3">
    <name type="scientific">Lasiodiplodia theobromae</name>
    <dbReference type="NCBI Taxonomy" id="45133"/>
    <lineage>
        <taxon>Eukaryota</taxon>
        <taxon>Fungi</taxon>
        <taxon>Dikarya</taxon>
        <taxon>Ascomycota</taxon>
        <taxon>Pezizomycotina</taxon>
        <taxon>Dothideomycetes</taxon>
        <taxon>Dothideomycetes incertae sedis</taxon>
        <taxon>Botryosphaeriales</taxon>
        <taxon>Botryosphaeriaceae</taxon>
        <taxon>Lasiodiplodia</taxon>
    </lineage>
</organism>
<protein>
    <submittedName>
        <fullName evidence="2">Haloacid dehalogenase-like hydrolase protein</fullName>
    </submittedName>
</protein>
<dbReference type="Proteomes" id="UP000325902">
    <property type="component" value="Unassembled WGS sequence"/>
</dbReference>
<dbReference type="InterPro" id="IPR036412">
    <property type="entry name" value="HAD-like_sf"/>
</dbReference>
<name>A0A5N5CYC9_9PEZI</name>
<reference evidence="2" key="2">
    <citation type="journal article" date="2018" name="DNA Res.">
        <title>Comparative genome and transcriptome analyses reveal adaptations to opportunistic infections in woody plant degrading pathogens of Botryosphaeriaceae.</title>
        <authorList>
            <person name="Yan J.Y."/>
            <person name="Zhao W.S."/>
            <person name="Chen Z."/>
            <person name="Xing Q.K."/>
            <person name="Zhang W."/>
            <person name="Chethana K.W.T."/>
            <person name="Xue M.F."/>
            <person name="Xu J.P."/>
            <person name="Phillips A.J.L."/>
            <person name="Wang Y."/>
            <person name="Liu J.H."/>
            <person name="Liu M."/>
            <person name="Zhou Y."/>
            <person name="Jayawardena R.S."/>
            <person name="Manawasinghe I.S."/>
            <person name="Huang J.B."/>
            <person name="Qiao G.H."/>
            <person name="Fu C.Y."/>
            <person name="Guo F.F."/>
            <person name="Dissanayake A.J."/>
            <person name="Peng Y.L."/>
            <person name="Hyde K.D."/>
            <person name="Li X.H."/>
        </authorList>
    </citation>
    <scope>NUCLEOTIDE SEQUENCE</scope>
    <source>
        <strain evidence="2">CSS-01s</strain>
    </source>
</reference>
<keyword evidence="2" id="KW-0378">Hydrolase</keyword>
<reference evidence="2" key="1">
    <citation type="submission" date="2016-08" db="EMBL/GenBank/DDBJ databases">
        <authorList>
            <person name="Yan J."/>
        </authorList>
    </citation>
    <scope>NUCLEOTIDE SEQUENCE</scope>
    <source>
        <strain evidence="2">CSS-01s</strain>
    </source>
</reference>
<gene>
    <name evidence="2" type="ORF">BFW01_g101</name>
    <name evidence="1" type="ORF">DBV05_g11020</name>
</gene>
<dbReference type="OrthoDB" id="10255128at2759"/>
<reference evidence="1 3" key="3">
    <citation type="journal article" date="2019" name="Sci. Rep.">
        <title>A multi-omics analysis of the grapevine pathogen Lasiodiplodia theobromae reveals that temperature affects the expression of virulence- and pathogenicity-related genes.</title>
        <authorList>
            <person name="Felix C."/>
            <person name="Meneses R."/>
            <person name="Goncalves M.F.M."/>
            <person name="Tilleman L."/>
            <person name="Duarte A.S."/>
            <person name="Jorrin-Novo J.V."/>
            <person name="Van de Peer Y."/>
            <person name="Deforce D."/>
            <person name="Van Nieuwerburgh F."/>
            <person name="Esteves A.C."/>
            <person name="Alves A."/>
        </authorList>
    </citation>
    <scope>NUCLEOTIDE SEQUENCE [LARGE SCALE GENOMIC DNA]</scope>
    <source>
        <strain evidence="1 3">LA-SOL3</strain>
    </source>
</reference>
<accession>A0A5N5CYC9</accession>
<keyword evidence="3" id="KW-1185">Reference proteome</keyword>
<comment type="caution">
    <text evidence="1">The sequence shown here is derived from an EMBL/GenBank/DDBJ whole genome shotgun (WGS) entry which is preliminary data.</text>
</comment>
<dbReference type="GO" id="GO:0016787">
    <property type="term" value="F:hydrolase activity"/>
    <property type="evidence" value="ECO:0007669"/>
    <property type="project" value="UniProtKB-KW"/>
</dbReference>
<dbReference type="PANTHER" id="PTHR28181">
    <property type="entry name" value="UPF0655 PROTEIN YCR015C"/>
    <property type="match status" value="1"/>
</dbReference>
<dbReference type="AlphaFoldDB" id="A0A5N5CYC9"/>
<evidence type="ECO:0000313" key="3">
    <source>
        <dbReference type="Proteomes" id="UP000325902"/>
    </source>
</evidence>
<dbReference type="SUPFAM" id="SSF56784">
    <property type="entry name" value="HAD-like"/>
    <property type="match status" value="1"/>
</dbReference>
<dbReference type="InterPro" id="IPR050849">
    <property type="entry name" value="HAD-like_hydrolase_phosphatase"/>
</dbReference>
<dbReference type="EMBL" id="MDYX01000037">
    <property type="protein sequence ID" value="KAF9629920.1"/>
    <property type="molecule type" value="Genomic_DNA"/>
</dbReference>
<dbReference type="Proteomes" id="UP000627934">
    <property type="component" value="Unassembled WGS sequence"/>
</dbReference>
<dbReference type="Gene3D" id="3.40.50.1000">
    <property type="entry name" value="HAD superfamily/HAD-like"/>
    <property type="match status" value="1"/>
</dbReference>